<keyword evidence="3" id="KW-1185">Reference proteome</keyword>
<dbReference type="Pfam" id="PF14280">
    <property type="entry name" value="DUF4365"/>
    <property type="match status" value="1"/>
</dbReference>
<reference evidence="2 3" key="1">
    <citation type="submission" date="2017-09" db="EMBL/GenBank/DDBJ databases">
        <authorList>
            <person name="Lee N."/>
            <person name="Cho B.-K."/>
        </authorList>
    </citation>
    <scope>NUCLEOTIDE SEQUENCE [LARGE SCALE GENOMIC DNA]</scope>
    <source>
        <strain evidence="2 3">ATCC 13879</strain>
    </source>
</reference>
<evidence type="ECO:0000259" key="1">
    <source>
        <dbReference type="Pfam" id="PF14280"/>
    </source>
</evidence>
<accession>A0ABX6B8V9</accession>
<feature type="domain" description="DUF4365" evidence="1">
    <location>
        <begin position="11"/>
        <end position="153"/>
    </location>
</feature>
<name>A0ABX6B8V9_9ACTN</name>
<dbReference type="InterPro" id="IPR025375">
    <property type="entry name" value="DUF4365"/>
</dbReference>
<evidence type="ECO:0000313" key="2">
    <source>
        <dbReference type="EMBL" id="QEV10291.1"/>
    </source>
</evidence>
<dbReference type="Proteomes" id="UP000326041">
    <property type="component" value="Chromosome"/>
</dbReference>
<dbReference type="EMBL" id="CP023697">
    <property type="protein sequence ID" value="QEV10291.1"/>
    <property type="molecule type" value="Genomic_DNA"/>
</dbReference>
<gene>
    <name evidence="2" type="ORF">CP972_15460</name>
</gene>
<protein>
    <submittedName>
        <fullName evidence="2">DUF4365 domain-containing protein</fullName>
    </submittedName>
</protein>
<organism evidence="2 3">
    <name type="scientific">Streptomyces prasinus</name>
    <dbReference type="NCBI Taxonomy" id="67345"/>
    <lineage>
        <taxon>Bacteria</taxon>
        <taxon>Bacillati</taxon>
        <taxon>Actinomycetota</taxon>
        <taxon>Actinomycetes</taxon>
        <taxon>Kitasatosporales</taxon>
        <taxon>Streptomycetaceae</taxon>
        <taxon>Streptomyces</taxon>
    </lineage>
</organism>
<proteinExistence type="predicted"/>
<evidence type="ECO:0000313" key="3">
    <source>
        <dbReference type="Proteomes" id="UP000326041"/>
    </source>
</evidence>
<sequence length="167" mass="18280">MAGGATSWQKEQISRAYVHAIASQGGYTVGDWNVDKDGVDVTLRDRGLMVDIQLKCTESPRTVRGGYSFDLDIETYNKLRSTERSAPGHLVLLVVPPNLELWVTQHQDSVVLACHGYWACLHGREAANSSATTAISLPQEQQLTAKSMRSMFDMARNLLLSGSAAVN</sequence>